<gene>
    <name evidence="1" type="ORF">KC01_LOCUS38338</name>
</gene>
<accession>A0AAV2MEZ3</accession>
<proteinExistence type="predicted"/>
<organism evidence="1 2">
    <name type="scientific">Knipowitschia caucasica</name>
    <name type="common">Caucasian dwarf goby</name>
    <name type="synonym">Pomatoschistus caucasicus</name>
    <dbReference type="NCBI Taxonomy" id="637954"/>
    <lineage>
        <taxon>Eukaryota</taxon>
        <taxon>Metazoa</taxon>
        <taxon>Chordata</taxon>
        <taxon>Craniata</taxon>
        <taxon>Vertebrata</taxon>
        <taxon>Euteleostomi</taxon>
        <taxon>Actinopterygii</taxon>
        <taxon>Neopterygii</taxon>
        <taxon>Teleostei</taxon>
        <taxon>Neoteleostei</taxon>
        <taxon>Acanthomorphata</taxon>
        <taxon>Gobiaria</taxon>
        <taxon>Gobiiformes</taxon>
        <taxon>Gobioidei</taxon>
        <taxon>Gobiidae</taxon>
        <taxon>Gobiinae</taxon>
        <taxon>Knipowitschia</taxon>
    </lineage>
</organism>
<evidence type="ECO:0000313" key="2">
    <source>
        <dbReference type="Proteomes" id="UP001497482"/>
    </source>
</evidence>
<evidence type="ECO:0000313" key="1">
    <source>
        <dbReference type="EMBL" id="CAL1611957.1"/>
    </source>
</evidence>
<name>A0AAV2MEZ3_KNICA</name>
<dbReference type="AlphaFoldDB" id="A0AAV2MEZ3"/>
<reference evidence="1 2" key="1">
    <citation type="submission" date="2024-04" db="EMBL/GenBank/DDBJ databases">
        <authorList>
            <person name="Waldvogel A.-M."/>
            <person name="Schoenle A."/>
        </authorList>
    </citation>
    <scope>NUCLEOTIDE SEQUENCE [LARGE SCALE GENOMIC DNA]</scope>
</reference>
<dbReference type="Proteomes" id="UP001497482">
    <property type="component" value="Chromosome 7"/>
</dbReference>
<protein>
    <submittedName>
        <fullName evidence="1">Uncharacterized protein</fullName>
    </submittedName>
</protein>
<dbReference type="EMBL" id="OZ035829">
    <property type="protein sequence ID" value="CAL1611957.1"/>
    <property type="molecule type" value="Genomic_DNA"/>
</dbReference>
<keyword evidence="2" id="KW-1185">Reference proteome</keyword>
<sequence length="154" mass="18327">MNVGEQNPKPYQLFHLYSPESHNNLDRAVKMLWCSNYKHKHQGPDDYLDGFFSFLHMHPGDISAQICPYYFDQVTDKLWKYHQSRIPGVPRCLNLCCFHSWSSLKEEISRAFLSTTEDNQTRFPFCYRSLPMTQDPKRILTSKQCIKRLNRTFQ</sequence>